<feature type="non-terminal residue" evidence="2">
    <location>
        <position position="1"/>
    </location>
</feature>
<comment type="caution">
    <text evidence="2">The sequence shown here is derived from an EMBL/GenBank/DDBJ whole genome shotgun (WGS) entry which is preliminary data.</text>
</comment>
<feature type="region of interest" description="Disordered" evidence="1">
    <location>
        <begin position="116"/>
        <end position="208"/>
    </location>
</feature>
<feature type="region of interest" description="Disordered" evidence="1">
    <location>
        <begin position="335"/>
        <end position="356"/>
    </location>
</feature>
<feature type="compositionally biased region" description="Basic and acidic residues" evidence="1">
    <location>
        <begin position="151"/>
        <end position="201"/>
    </location>
</feature>
<accession>A0ABP0PJF4</accession>
<dbReference type="EMBL" id="CAXAMM010036424">
    <property type="protein sequence ID" value="CAK9075756.1"/>
    <property type="molecule type" value="Genomic_DNA"/>
</dbReference>
<proteinExistence type="predicted"/>
<gene>
    <name evidence="2" type="ORF">SCF082_LOCUS36642</name>
</gene>
<sequence length="1078" mass="121154">MNQIVVKDRSSRVCPQQDQWSCGHRLILSVRFLLSEGIALKSESGWMVDLRRLRIDEDALSQEEIKALCVLSATWAKPEPSEQSQLKRPQICAFGCVSTQPSAKLCDYDVHSPSPSFEKKLKADPATAQNVRKESSPTKVGQKLETPVKVSKPELKQELGNDKAAKKQQDDRAGRDPKTSKNEAVPEEKRQKTKPEQDLQSKKAKPVPEQLDVVLAARADTIRSERKMKKEQKQIENVAKQILRHAGLDFNDHFQKYHHGHLPAGHWAAFLRAVHGPKAAGDAEETDINCSECKKLMLRFNLLDARNAIRGKPGEQALIPYDSLEAEICRAVMDAEKEEEEDRTEGRERSRRGRPRKGNPVEFNILDFLKAERADMYEVLTEEQALWICLRWYRHESSRVHKQALLQDSRPALEPCTGLPLDTPEGEESILGKQKELITMWLSSGGIAVKSSPLDSVSLSADDAGRINCQAVDCKSNPSENFCNRGKPSCIKCLRIANSKKIMSTIHQWCVRISYVELTHVCLRGNQAEQRRLAGTMKAQFPELTKEPLESISYKAILRETRQMFCHIGVNRQNRALQLFMSCNLKYLDTKTFSDVPVEHKEKFNTFVEAASSGETDHKATFVVGGAFPDYGKIPYVEEDGKVQLTKDQLAQVHVSTVLKPIDRKGGTFQIAQVPRLRVATASSELRDMDSLLFACAQANGDVFGYDVAVAALSFCGCPKASLIGKDDHSDREAVRMMNPKFTGFLHALVFSGWTASKIFSVEEILRNAWSGYYLLLIALMQVECQRGKKWPVSFLPKPTMINLLKMLSHLIVRSVSWPKHLTFEPQMTMEDSIEYFFGRVKSQKRGQSAGTLDTAGSIHACQLLHLWQTQRYPKAGLPCGLMAAGPPCSLFIFLSSSVHKRHQLGPRGDESNLKVKLSNLLTENLAVCIRAVSLIKRVQVLLEQPLSSTMFALPIWQQLATDLEFESIETHMGFFGHFMSKPTTLFGNLEYITWLQRKVKGNKLRAALADKVKKNRTKFEKKLCTPLRLYVKSKGGSVSGGPDLALSAAYTTAFTNAVFRAWFRSWVLFNSASKPTY</sequence>
<reference evidence="2 3" key="1">
    <citation type="submission" date="2024-02" db="EMBL/GenBank/DDBJ databases">
        <authorList>
            <person name="Chen Y."/>
            <person name="Shah S."/>
            <person name="Dougan E. K."/>
            <person name="Thang M."/>
            <person name="Chan C."/>
        </authorList>
    </citation>
    <scope>NUCLEOTIDE SEQUENCE [LARGE SCALE GENOMIC DNA]</scope>
</reference>
<evidence type="ECO:0000313" key="3">
    <source>
        <dbReference type="Proteomes" id="UP001642464"/>
    </source>
</evidence>
<evidence type="ECO:0000256" key="1">
    <source>
        <dbReference type="SAM" id="MobiDB-lite"/>
    </source>
</evidence>
<dbReference type="Proteomes" id="UP001642464">
    <property type="component" value="Unassembled WGS sequence"/>
</dbReference>
<organism evidence="2 3">
    <name type="scientific">Durusdinium trenchii</name>
    <dbReference type="NCBI Taxonomy" id="1381693"/>
    <lineage>
        <taxon>Eukaryota</taxon>
        <taxon>Sar</taxon>
        <taxon>Alveolata</taxon>
        <taxon>Dinophyceae</taxon>
        <taxon>Suessiales</taxon>
        <taxon>Symbiodiniaceae</taxon>
        <taxon>Durusdinium</taxon>
    </lineage>
</organism>
<protein>
    <submittedName>
        <fullName evidence="2">WD_REPEATS_REGION domain-containing protein</fullName>
    </submittedName>
</protein>
<keyword evidence="3" id="KW-1185">Reference proteome</keyword>
<name>A0ABP0PJF4_9DINO</name>
<evidence type="ECO:0000313" key="2">
    <source>
        <dbReference type="EMBL" id="CAK9075756.1"/>
    </source>
</evidence>